<dbReference type="Proteomes" id="UP000373149">
    <property type="component" value="Unassembled WGS sequence"/>
</dbReference>
<sequence>MPEHTRRRTVLRAAAVGAAAAAGTSAGALPAQAAAQPLPSEQSEQSEAVAETGAGPDIVLDPSDPRYPALAARGYNRRFTGRPRRIHLPTTTGQVVHAVQEAVRRREHVVARSGGHGFEDFVENEGVRVVVDLSRMTAVRYDDAREAFMVEAGSSLGAAYRALFVGWGVTLPAGWCPEVGLGGHVPGGGYGTLCRLHGLSVDKLYAVEVVVVDRAGRARAVVATREEDDPNRDLWWAHTGGGAGSFGIVTRFWFRDLPEPPASVLSFRVEWPWKGLGRDEFTRFVGNYGTWVEHNSAAGAHGTRLYSELVLFREIAGNHLLIGQVADTGRAARRLLDDLLTALGRGVKAQPFVQTHTLSWLTAASVIGSPDDPGPVYRLAVKSAYAKRGLTESQIHAVHHHLTRTDYDHPAGIVSLNTYGGQVNAVPTDATAVAHRDSVLKLMFLNGWEGADDDERHRGFLRELYRDVYADTGGVPARTGAFINYADADLADPRHNTSGTPWHVLYHGDHYPALQRAKDRWDPRNVFHHRLSVRPTGH</sequence>
<accession>A0A5N8WQT9</accession>
<dbReference type="InterPro" id="IPR050416">
    <property type="entry name" value="FAD-linked_Oxidoreductase"/>
</dbReference>
<dbReference type="Pfam" id="PF01565">
    <property type="entry name" value="FAD_binding_4"/>
    <property type="match status" value="1"/>
</dbReference>
<feature type="domain" description="FAD-binding PCMH-type" evidence="8">
    <location>
        <begin position="79"/>
        <end position="259"/>
    </location>
</feature>
<dbReference type="PANTHER" id="PTHR42973">
    <property type="entry name" value="BINDING OXIDOREDUCTASE, PUTATIVE (AFU_ORTHOLOGUE AFUA_1G17690)-RELATED"/>
    <property type="match status" value="1"/>
</dbReference>
<evidence type="ECO:0000256" key="5">
    <source>
        <dbReference type="ARBA" id="ARBA00023002"/>
    </source>
</evidence>
<dbReference type="PANTHER" id="PTHR42973:SF39">
    <property type="entry name" value="FAD-BINDING PCMH-TYPE DOMAIN-CONTAINING PROTEIN"/>
    <property type="match status" value="1"/>
</dbReference>
<dbReference type="PROSITE" id="PS51318">
    <property type="entry name" value="TAT"/>
    <property type="match status" value="1"/>
</dbReference>
<dbReference type="InterPro" id="IPR006094">
    <property type="entry name" value="Oxid_FAD_bind_N"/>
</dbReference>
<evidence type="ECO:0000256" key="6">
    <source>
        <dbReference type="SAM" id="MobiDB-lite"/>
    </source>
</evidence>
<protein>
    <submittedName>
        <fullName evidence="9">FAD-binding oxidoreductase</fullName>
    </submittedName>
</protein>
<evidence type="ECO:0000256" key="3">
    <source>
        <dbReference type="ARBA" id="ARBA00022630"/>
    </source>
</evidence>
<dbReference type="PROSITE" id="PS51387">
    <property type="entry name" value="FAD_PCMH"/>
    <property type="match status" value="1"/>
</dbReference>
<organism evidence="9 10">
    <name type="scientific">Streptomyces acidicola</name>
    <dbReference type="NCBI Taxonomy" id="2596892"/>
    <lineage>
        <taxon>Bacteria</taxon>
        <taxon>Bacillati</taxon>
        <taxon>Actinomycetota</taxon>
        <taxon>Actinomycetes</taxon>
        <taxon>Kitasatosporales</taxon>
        <taxon>Streptomycetaceae</taxon>
        <taxon>Streptomyces</taxon>
    </lineage>
</organism>
<keyword evidence="7" id="KW-0732">Signal</keyword>
<dbReference type="InterPro" id="IPR016166">
    <property type="entry name" value="FAD-bd_PCMH"/>
</dbReference>
<dbReference type="Gene3D" id="3.40.462.20">
    <property type="match status" value="1"/>
</dbReference>
<comment type="similarity">
    <text evidence="2">Belongs to the oxygen-dependent FAD-linked oxidoreductase family.</text>
</comment>
<evidence type="ECO:0000256" key="4">
    <source>
        <dbReference type="ARBA" id="ARBA00022827"/>
    </source>
</evidence>
<dbReference type="InterPro" id="IPR012951">
    <property type="entry name" value="BBE"/>
</dbReference>
<dbReference type="Gene3D" id="3.30.465.10">
    <property type="match status" value="1"/>
</dbReference>
<feature type="compositionally biased region" description="Low complexity" evidence="6">
    <location>
        <begin position="21"/>
        <end position="47"/>
    </location>
</feature>
<dbReference type="RefSeq" id="WP_152862783.1">
    <property type="nucleotide sequence ID" value="NZ_VMNX01000044.1"/>
</dbReference>
<feature type="region of interest" description="Disordered" evidence="6">
    <location>
        <begin position="21"/>
        <end position="63"/>
    </location>
</feature>
<keyword evidence="10" id="KW-1185">Reference proteome</keyword>
<name>A0A5N8WQT9_9ACTN</name>
<dbReference type="AlphaFoldDB" id="A0A5N8WQT9"/>
<evidence type="ECO:0000313" key="9">
    <source>
        <dbReference type="EMBL" id="MPY49763.1"/>
    </source>
</evidence>
<evidence type="ECO:0000313" key="10">
    <source>
        <dbReference type="Proteomes" id="UP000373149"/>
    </source>
</evidence>
<feature type="chain" id="PRO_5024428225" evidence="7">
    <location>
        <begin position="34"/>
        <end position="538"/>
    </location>
</feature>
<keyword evidence="4" id="KW-0274">FAD</keyword>
<dbReference type="InterPro" id="IPR016169">
    <property type="entry name" value="FAD-bd_PCMH_sub2"/>
</dbReference>
<reference evidence="9 10" key="1">
    <citation type="submission" date="2019-09" db="EMBL/GenBank/DDBJ databases">
        <authorList>
            <person name="Duangmal K."/>
            <person name="Teo W.F.A."/>
            <person name="Lipun K."/>
        </authorList>
    </citation>
    <scope>NUCLEOTIDE SEQUENCE [LARGE SCALE GENOMIC DNA]</scope>
    <source>
        <strain evidence="9 10">K1PN6</strain>
    </source>
</reference>
<proteinExistence type="inferred from homology"/>
<dbReference type="SUPFAM" id="SSF56176">
    <property type="entry name" value="FAD-binding/transporter-associated domain-like"/>
    <property type="match status" value="1"/>
</dbReference>
<dbReference type="Pfam" id="PF08031">
    <property type="entry name" value="BBE"/>
    <property type="match status" value="1"/>
</dbReference>
<gene>
    <name evidence="9" type="ORF">FPZ41_14790</name>
</gene>
<feature type="signal peptide" evidence="7">
    <location>
        <begin position="1"/>
        <end position="33"/>
    </location>
</feature>
<dbReference type="InterPro" id="IPR006311">
    <property type="entry name" value="TAT_signal"/>
</dbReference>
<evidence type="ECO:0000256" key="7">
    <source>
        <dbReference type="SAM" id="SignalP"/>
    </source>
</evidence>
<comment type="cofactor">
    <cofactor evidence="1">
        <name>FAD</name>
        <dbReference type="ChEBI" id="CHEBI:57692"/>
    </cofactor>
</comment>
<dbReference type="GO" id="GO:0071949">
    <property type="term" value="F:FAD binding"/>
    <property type="evidence" value="ECO:0007669"/>
    <property type="project" value="InterPro"/>
</dbReference>
<keyword evidence="3" id="KW-0285">Flavoprotein</keyword>
<evidence type="ECO:0000256" key="1">
    <source>
        <dbReference type="ARBA" id="ARBA00001974"/>
    </source>
</evidence>
<comment type="caution">
    <text evidence="9">The sequence shown here is derived from an EMBL/GenBank/DDBJ whole genome shotgun (WGS) entry which is preliminary data.</text>
</comment>
<dbReference type="InterPro" id="IPR036318">
    <property type="entry name" value="FAD-bd_PCMH-like_sf"/>
</dbReference>
<keyword evidence="5" id="KW-0560">Oxidoreductase</keyword>
<evidence type="ECO:0000259" key="8">
    <source>
        <dbReference type="PROSITE" id="PS51387"/>
    </source>
</evidence>
<dbReference type="GO" id="GO:0016491">
    <property type="term" value="F:oxidoreductase activity"/>
    <property type="evidence" value="ECO:0007669"/>
    <property type="project" value="UniProtKB-KW"/>
</dbReference>
<evidence type="ECO:0000256" key="2">
    <source>
        <dbReference type="ARBA" id="ARBA00005466"/>
    </source>
</evidence>
<dbReference type="EMBL" id="VMNX01000044">
    <property type="protein sequence ID" value="MPY49763.1"/>
    <property type="molecule type" value="Genomic_DNA"/>
</dbReference>